<evidence type="ECO:0000313" key="3">
    <source>
        <dbReference type="Proteomes" id="UP000075573"/>
    </source>
</evidence>
<protein>
    <submittedName>
        <fullName evidence="2">Mercuric reductase</fullName>
    </submittedName>
</protein>
<evidence type="ECO:0000256" key="1">
    <source>
        <dbReference type="SAM" id="Phobius"/>
    </source>
</evidence>
<proteinExistence type="predicted"/>
<name>A0A149QSN4_9PROT</name>
<dbReference type="PATRIC" id="fig|442.7.peg.2239"/>
<dbReference type="RefSeq" id="WP_062497130.1">
    <property type="nucleotide sequence ID" value="NZ_JBDNYB010000006.1"/>
</dbReference>
<keyword evidence="1" id="KW-0812">Transmembrane</keyword>
<keyword evidence="1" id="KW-0472">Membrane</keyword>
<feature type="transmembrane region" description="Helical" evidence="1">
    <location>
        <begin position="12"/>
        <end position="38"/>
    </location>
</feature>
<dbReference type="AlphaFoldDB" id="A0A149QSN4"/>
<reference evidence="2 3" key="1">
    <citation type="submission" date="2015-06" db="EMBL/GenBank/DDBJ databases">
        <title>Improved classification and identification of acetic acid bacteria using matrix-assisted laser desorption/ionization time-of-flight mass spectrometry; Gluconobacter nephelii and Gluconobacter uchimurae are later heterotypic synonyms of Gluconobacter japonicus and Gluconobacter oxydans, respectively.</title>
        <authorList>
            <person name="Li L."/>
            <person name="Cleenwerck I."/>
            <person name="De Vuyst L."/>
            <person name="Vandamme P."/>
        </authorList>
    </citation>
    <scope>NUCLEOTIDE SEQUENCE [LARGE SCALE GENOMIC DNA]</scope>
    <source>
        <strain evidence="2 3">LMG 1764</strain>
    </source>
</reference>
<gene>
    <name evidence="2" type="ORF">AD929_11830</name>
</gene>
<feature type="transmembrane region" description="Helical" evidence="1">
    <location>
        <begin position="98"/>
        <end position="117"/>
    </location>
</feature>
<comment type="caution">
    <text evidence="2">The sequence shown here is derived from an EMBL/GenBank/DDBJ whole genome shotgun (WGS) entry which is preliminary data.</text>
</comment>
<keyword evidence="1" id="KW-1133">Transmembrane helix</keyword>
<dbReference type="EMBL" id="LHZB01000117">
    <property type="protein sequence ID" value="KXV00310.1"/>
    <property type="molecule type" value="Genomic_DNA"/>
</dbReference>
<sequence>MSQPLQPRPKGIGAASLTLGGIAAAFAVASCCALPILLTSAGLGVAWLSGIAVATAPFRTPLLIVGALFLLFGAVLLGRQQVAASRCGPDGVCTPPAVRIFTFAGLLVGVVLLYLGYRYA</sequence>
<organism evidence="2 3">
    <name type="scientific">Gluconobacter potus</name>
    <dbReference type="NCBI Taxonomy" id="2724927"/>
    <lineage>
        <taxon>Bacteria</taxon>
        <taxon>Pseudomonadati</taxon>
        <taxon>Pseudomonadota</taxon>
        <taxon>Alphaproteobacteria</taxon>
        <taxon>Acetobacterales</taxon>
        <taxon>Acetobacteraceae</taxon>
        <taxon>Gluconobacter</taxon>
    </lineage>
</organism>
<dbReference type="Proteomes" id="UP000075573">
    <property type="component" value="Unassembled WGS sequence"/>
</dbReference>
<feature type="transmembrane region" description="Helical" evidence="1">
    <location>
        <begin position="58"/>
        <end position="77"/>
    </location>
</feature>
<evidence type="ECO:0000313" key="2">
    <source>
        <dbReference type="EMBL" id="KXV00310.1"/>
    </source>
</evidence>
<accession>A0A149QSN4</accession>